<dbReference type="AlphaFoldDB" id="A0A3B9L389"/>
<sequence>MTDSRPNTQEQSIMMIAWRSECYRSNTTADLFGADLKLIWPEVGNGPVGKAVRYALSFWLTFWLVLLKRPKFAIVMNLPAFAPMAAQLAALVSGTDIILDFHSGGITSKFWSRFTPLFRFIAKRAPFVICHNRVDGAVIEKWGGKPFYLTALPSNFDGTEYLAAPGNPTVLVICSFKDDEPIDVLLGAMKSNPDVLFQVTGNYRKAGLSSADMPQNVELLGFVPYGDYIQRMCASSAIITVSDRDYIMQAAVHEALSLGVPVITNRSQTIESVLEDAGTYAEVDIDSLAIAVSTAVSNSQKLRERTIARKEFLQNELAQNMKQALSLQS</sequence>
<dbReference type="Pfam" id="PF13692">
    <property type="entry name" value="Glyco_trans_1_4"/>
    <property type="match status" value="1"/>
</dbReference>
<dbReference type="RefSeq" id="WP_348763820.1">
    <property type="nucleotide sequence ID" value="NZ_CAXEMP010000333.1"/>
</dbReference>
<dbReference type="Gene3D" id="3.40.50.2000">
    <property type="entry name" value="Glycogen Phosphorylase B"/>
    <property type="match status" value="1"/>
</dbReference>
<organism evidence="1 2">
    <name type="scientific">Hyphomonas atlantica</name>
    <dbReference type="NCBI Taxonomy" id="1280948"/>
    <lineage>
        <taxon>Bacteria</taxon>
        <taxon>Pseudomonadati</taxon>
        <taxon>Pseudomonadota</taxon>
        <taxon>Alphaproteobacteria</taxon>
        <taxon>Hyphomonadales</taxon>
        <taxon>Hyphomonadaceae</taxon>
        <taxon>Hyphomonas</taxon>
    </lineage>
</organism>
<dbReference type="EMBL" id="DMBR01000364">
    <property type="protein sequence ID" value="HAE95284.1"/>
    <property type="molecule type" value="Genomic_DNA"/>
</dbReference>
<dbReference type="SUPFAM" id="SSF53756">
    <property type="entry name" value="UDP-Glycosyltransferase/glycogen phosphorylase"/>
    <property type="match status" value="1"/>
</dbReference>
<evidence type="ECO:0000313" key="2">
    <source>
        <dbReference type="Proteomes" id="UP000259173"/>
    </source>
</evidence>
<dbReference type="Proteomes" id="UP000259173">
    <property type="component" value="Unassembled WGS sequence"/>
</dbReference>
<name>A0A3B9L389_9PROT</name>
<comment type="caution">
    <text evidence="1">The sequence shown here is derived from an EMBL/GenBank/DDBJ whole genome shotgun (WGS) entry which is preliminary data.</text>
</comment>
<gene>
    <name evidence="1" type="ORF">DCG65_12045</name>
</gene>
<protein>
    <recommendedName>
        <fullName evidence="3">Glycosyl transferase family 1 domain-containing protein</fullName>
    </recommendedName>
</protein>
<proteinExistence type="predicted"/>
<evidence type="ECO:0008006" key="3">
    <source>
        <dbReference type="Google" id="ProtNLM"/>
    </source>
</evidence>
<accession>A0A3B9L389</accession>
<reference evidence="1 2" key="1">
    <citation type="journal article" date="2018" name="Nat. Biotechnol.">
        <title>A standardized bacterial taxonomy based on genome phylogeny substantially revises the tree of life.</title>
        <authorList>
            <person name="Parks D.H."/>
            <person name="Chuvochina M."/>
            <person name="Waite D.W."/>
            <person name="Rinke C."/>
            <person name="Skarshewski A."/>
            <person name="Chaumeil P.A."/>
            <person name="Hugenholtz P."/>
        </authorList>
    </citation>
    <scope>NUCLEOTIDE SEQUENCE [LARGE SCALE GENOMIC DNA]</scope>
    <source>
        <strain evidence="1">UBA8557</strain>
    </source>
</reference>
<evidence type="ECO:0000313" key="1">
    <source>
        <dbReference type="EMBL" id="HAE95284.1"/>
    </source>
</evidence>